<dbReference type="KEGG" id="ani:ANIA_11578"/>
<reference evidence="2" key="2">
    <citation type="journal article" date="2009" name="Fungal Genet. Biol.">
        <title>The 2008 update of the Aspergillus nidulans genome annotation: a community effort.</title>
        <authorList>
            <person name="Wortman J.R."/>
            <person name="Gilsenan J.M."/>
            <person name="Joardar V."/>
            <person name="Deegan J."/>
            <person name="Clutterbuck J."/>
            <person name="Andersen M.R."/>
            <person name="Archer D."/>
            <person name="Bencina M."/>
            <person name="Braus G."/>
            <person name="Coutinho P."/>
            <person name="von Dohren H."/>
            <person name="Doonan J."/>
            <person name="Driessen A.J."/>
            <person name="Durek P."/>
            <person name="Espeso E."/>
            <person name="Fekete E."/>
            <person name="Flipphi M."/>
            <person name="Estrada C.G."/>
            <person name="Geysens S."/>
            <person name="Goldman G."/>
            <person name="de Groot P.W."/>
            <person name="Hansen K."/>
            <person name="Harris S.D."/>
            <person name="Heinekamp T."/>
            <person name="Helmstaedt K."/>
            <person name="Henrissat B."/>
            <person name="Hofmann G."/>
            <person name="Homan T."/>
            <person name="Horio T."/>
            <person name="Horiuchi H."/>
            <person name="James S."/>
            <person name="Jones M."/>
            <person name="Karaffa L."/>
            <person name="Karanyi Z."/>
            <person name="Kato M."/>
            <person name="Keller N."/>
            <person name="Kelly D.E."/>
            <person name="Kiel J.A."/>
            <person name="Kim J.M."/>
            <person name="van der Klei I.J."/>
            <person name="Klis F.M."/>
            <person name="Kovalchuk A."/>
            <person name="Krasevec N."/>
            <person name="Kubicek C.P."/>
            <person name="Liu B."/>
            <person name="Maccabe A."/>
            <person name="Meyer V."/>
            <person name="Mirabito P."/>
            <person name="Miskei M."/>
            <person name="Mos M."/>
            <person name="Mullins J."/>
            <person name="Nelson D.R."/>
            <person name="Nielsen J."/>
            <person name="Oakley B.R."/>
            <person name="Osmani S.A."/>
            <person name="Pakula T."/>
            <person name="Paszewski A."/>
            <person name="Paulsen I."/>
            <person name="Pilsyk S."/>
            <person name="Pocsi I."/>
            <person name="Punt P.J."/>
            <person name="Ram A.F."/>
            <person name="Ren Q."/>
            <person name="Robellet X."/>
            <person name="Robson G."/>
            <person name="Seiboth B."/>
            <person name="van Solingen P."/>
            <person name="Specht T."/>
            <person name="Sun J."/>
            <person name="Taheri-Talesh N."/>
            <person name="Takeshita N."/>
            <person name="Ussery D."/>
            <person name="vanKuyk P.A."/>
            <person name="Visser H."/>
            <person name="van de Vondervoort P.J."/>
            <person name="de Vries R.P."/>
            <person name="Walton J."/>
            <person name="Xiang X."/>
            <person name="Xiong Y."/>
            <person name="Zeng A.P."/>
            <person name="Brandt B.W."/>
            <person name="Cornell M.J."/>
            <person name="van den Hondel C.A."/>
            <person name="Visser J."/>
            <person name="Oliver S.G."/>
            <person name="Turner G."/>
        </authorList>
    </citation>
    <scope>GENOME REANNOTATION</scope>
    <source>
        <strain evidence="2">FGSC A4 / ATCC 38163 / CBS 112.46 / NRRL 194 / M139</strain>
    </source>
</reference>
<dbReference type="Proteomes" id="UP000000560">
    <property type="component" value="Chromosome IV"/>
</dbReference>
<gene>
    <name evidence="1" type="ORF">ANIA_11578</name>
</gene>
<keyword evidence="2" id="KW-1185">Reference proteome</keyword>
<reference evidence="2" key="1">
    <citation type="journal article" date="2005" name="Nature">
        <title>Sequencing of Aspergillus nidulans and comparative analysis with A. fumigatus and A. oryzae.</title>
        <authorList>
            <person name="Galagan J.E."/>
            <person name="Calvo S.E."/>
            <person name="Cuomo C."/>
            <person name="Ma L.J."/>
            <person name="Wortman J.R."/>
            <person name="Batzoglou S."/>
            <person name="Lee S.I."/>
            <person name="Basturkmen M."/>
            <person name="Spevak C.C."/>
            <person name="Clutterbuck J."/>
            <person name="Kapitonov V."/>
            <person name="Jurka J."/>
            <person name="Scazzocchio C."/>
            <person name="Farman M."/>
            <person name="Butler J."/>
            <person name="Purcell S."/>
            <person name="Harris S."/>
            <person name="Braus G.H."/>
            <person name="Draht O."/>
            <person name="Busch S."/>
            <person name="D'Enfert C."/>
            <person name="Bouchier C."/>
            <person name="Goldman G.H."/>
            <person name="Bell-Pedersen D."/>
            <person name="Griffiths-Jones S."/>
            <person name="Doonan J.H."/>
            <person name="Yu J."/>
            <person name="Vienken K."/>
            <person name="Pain A."/>
            <person name="Freitag M."/>
            <person name="Selker E.U."/>
            <person name="Archer D.B."/>
            <person name="Penalva M.A."/>
            <person name="Oakley B.R."/>
            <person name="Momany M."/>
            <person name="Tanaka T."/>
            <person name="Kumagai T."/>
            <person name="Asai K."/>
            <person name="Machida M."/>
            <person name="Nierman W.C."/>
            <person name="Denning D.W."/>
            <person name="Caddick M."/>
            <person name="Hynes M."/>
            <person name="Paoletti M."/>
            <person name="Fischer R."/>
            <person name="Miller B."/>
            <person name="Dyer P."/>
            <person name="Sachs M.S."/>
            <person name="Osmani S.A."/>
            <person name="Birren B.W."/>
        </authorList>
    </citation>
    <scope>NUCLEOTIDE SEQUENCE [LARGE SCALE GENOMIC DNA]</scope>
    <source>
        <strain evidence="2">FGSC A4 / ATCC 38163 / CBS 112.46 / NRRL 194 / M139</strain>
    </source>
</reference>
<accession>C8VDX9</accession>
<dbReference type="AlphaFoldDB" id="C8VDX9"/>
<dbReference type="InParanoid" id="C8VDX9"/>
<dbReference type="EMBL" id="BN001304">
    <property type="protein sequence ID" value="CBF80237.1"/>
    <property type="molecule type" value="Genomic_DNA"/>
</dbReference>
<organism evidence="1 2">
    <name type="scientific">Emericella nidulans (strain FGSC A4 / ATCC 38163 / CBS 112.46 / NRRL 194 / M139)</name>
    <name type="common">Aspergillus nidulans</name>
    <dbReference type="NCBI Taxonomy" id="227321"/>
    <lineage>
        <taxon>Eukaryota</taxon>
        <taxon>Fungi</taxon>
        <taxon>Dikarya</taxon>
        <taxon>Ascomycota</taxon>
        <taxon>Pezizomycotina</taxon>
        <taxon>Eurotiomycetes</taxon>
        <taxon>Eurotiomycetidae</taxon>
        <taxon>Eurotiales</taxon>
        <taxon>Aspergillaceae</taxon>
        <taxon>Aspergillus</taxon>
        <taxon>Aspergillus subgen. Nidulantes</taxon>
    </lineage>
</organism>
<dbReference type="GeneID" id="74897143"/>
<sequence length="57" mass="6266">MSRSSTSTCLTNPAKYKQAMAALEADKDLNKIGNIIDKHESILGKYTNLVQVLVLKT</sequence>
<name>C8VDX9_EMENI</name>
<evidence type="ECO:0000313" key="2">
    <source>
        <dbReference type="Proteomes" id="UP000000560"/>
    </source>
</evidence>
<evidence type="ECO:0000313" key="1">
    <source>
        <dbReference type="EMBL" id="CBF80237.1"/>
    </source>
</evidence>
<protein>
    <submittedName>
        <fullName evidence="1">Uncharacterized protein</fullName>
    </submittedName>
</protein>
<proteinExistence type="predicted"/>
<dbReference type="HOGENOM" id="CLU_2996492_0_0_1"/>
<dbReference type="RefSeq" id="XP_050468063.1">
    <property type="nucleotide sequence ID" value="XM_050612109.1"/>
</dbReference>